<evidence type="ECO:0000259" key="1">
    <source>
        <dbReference type="Pfam" id="PF06985"/>
    </source>
</evidence>
<reference evidence="3" key="1">
    <citation type="submission" date="2022-11" db="EMBL/GenBank/DDBJ databases">
        <title>Genome Sequence of Cubamyces cubensis.</title>
        <authorList>
            <person name="Buettner E."/>
        </authorList>
    </citation>
    <scope>NUCLEOTIDE SEQUENCE</scope>
    <source>
        <strain evidence="3">MPL-01</strain>
    </source>
</reference>
<dbReference type="EMBL" id="JAPEVG010000050">
    <property type="protein sequence ID" value="KAJ8489349.1"/>
    <property type="molecule type" value="Genomic_DNA"/>
</dbReference>
<dbReference type="Pfam" id="PF26640">
    <property type="entry name" value="DUF8212"/>
    <property type="match status" value="2"/>
</dbReference>
<dbReference type="InterPro" id="IPR010730">
    <property type="entry name" value="HET"/>
</dbReference>
<dbReference type="InterPro" id="IPR058525">
    <property type="entry name" value="DUF8212"/>
</dbReference>
<dbReference type="PANTHER" id="PTHR10622">
    <property type="entry name" value="HET DOMAIN-CONTAINING PROTEIN"/>
    <property type="match status" value="1"/>
</dbReference>
<dbReference type="Pfam" id="PF06985">
    <property type="entry name" value="HET"/>
    <property type="match status" value="2"/>
</dbReference>
<feature type="domain" description="DUF8212" evidence="2">
    <location>
        <begin position="888"/>
        <end position="944"/>
    </location>
</feature>
<comment type="caution">
    <text evidence="3">The sequence shown here is derived from an EMBL/GenBank/DDBJ whole genome shotgun (WGS) entry which is preliminary data.</text>
</comment>
<evidence type="ECO:0000313" key="4">
    <source>
        <dbReference type="Proteomes" id="UP001215151"/>
    </source>
</evidence>
<proteinExistence type="predicted"/>
<evidence type="ECO:0000259" key="2">
    <source>
        <dbReference type="Pfam" id="PF26640"/>
    </source>
</evidence>
<sequence>MWLLNTLTYKLHFEQDPSRVVFAILSHVWDPAGPEQTFQDVQAIHASARRTFTHTPADDDQELLALIRAQLSAKIVRCCQYAHSKGFEYVWIDTCCIDKTSSAELSEAINSMFDWYSFATVCYVYLADVPGSVSPRAQGSWFRGSAWFTRGWTLQELIVPHRNIFLSQDWRMIGTKATLADVIESITGIDSEVLLRTRPLHAVSVARRMSWAAHRYTTRIEDEAYCLMGIFGVRFPAVYGEGSQAFVRLQEEILKRLPDPSLLAWGYMWPLKSVDDDLSFLKKVPVAELRASKAAYLFASSPTDFQWSAQFSPLPLSTLALRLGVASLDPPVCLPTSYGIRITFPIYALPAPSDEQSTGIKLGILACEDDQGRIPALIFYPDDSGSTHLVGGFEPLHSYFCNWDGTIEPLEQSTSEALEASLQAAPPICRRSISRLEWMLNARAEDVRHSRMYPRIALLEPSALRAAIDRRPDSLAVRDVYIPYHRLQAESYMAVLGRPRTDAGAFKFAVPCSVLLPRWTLAYLKDLGVGINVDSEDGEMTPVAVYSAWPDCPPYRLILQHNASTITVMIFPCSNAAKYHAPLHIAVSWNEGGSPGVTHEDCAKDHVDAWPSGRMRFQGPSPGMPDVVLQVNVWDVDPLSFGLESFEVFPDGACYSLEIEFEEVHQGSCQRDDRRRMSDSSLQMAMGHIELVSRSFAHVPADDDPKLLELIRAQLSAKIGRCCQYAFSKGFAFVWIDTCCIDKTSSAELSEAINSMFEWYSFATVCYVYLADVPDSMSTRSEGSWFRSSAWFTRGWTLQELIVPHRNIFLSQDWRMIGTKATLADVIETVTGIDVEVLRRTRPLHAVSVARRMSWAAHRYTTRVEDEAYCLMGIFGVRFPAVYGEGRQAFVRLQEEIMKRLPDQSLLTWGYMWPLKSVEGDLSSVKKAPADELRASKGAYLFASCPTSGVPSLDPPVCLSTSYGIRITFPVYTPPALDVDGSAGIQLGILACQDSEGRIPALIVYPNDSGSTYLVGGFEPPHSYLCNWDGTIEPLAQSVTESLDASLSADRSISRRSRSISRLEWMLNARAADLRHSRTYPRIVLLEPSTLRATLAGRPECLVIRDIYIPHQRLYIESQTSVLSRPTVEPSDPSIYTTPCSVILPRWTMAHLQDLGVQFHVDTEGGEMVPVPVPSPWPDDSPYRLLLRLSASTIEVKIFRCPSVTDYRRPLHVSISEPLGGDQCLPDGSSIPQITRDGGCEKEHVDGWSCGLKRFQSLSEGMPDVILQFGVWDIDPLSFEPDTFEPYPGGACYSLEIKIERRSSGLLTTAGQIQSSSP</sequence>
<dbReference type="PANTHER" id="PTHR10622:SF10">
    <property type="entry name" value="HET DOMAIN-CONTAINING PROTEIN"/>
    <property type="match status" value="1"/>
</dbReference>
<evidence type="ECO:0000313" key="3">
    <source>
        <dbReference type="EMBL" id="KAJ8489349.1"/>
    </source>
</evidence>
<evidence type="ECO:0008006" key="5">
    <source>
        <dbReference type="Google" id="ProtNLM"/>
    </source>
</evidence>
<feature type="domain" description="Heterokaryon incompatibility" evidence="1">
    <location>
        <begin position="713"/>
        <end position="773"/>
    </location>
</feature>
<protein>
    <recommendedName>
        <fullName evidence="5">Vegetative incompatibility protein HET-E-1</fullName>
    </recommendedName>
</protein>
<gene>
    <name evidence="3" type="ORF">ONZ51_g2992</name>
</gene>
<feature type="domain" description="Heterokaryon incompatibility" evidence="1">
    <location>
        <begin position="22"/>
        <end position="128"/>
    </location>
</feature>
<accession>A0AAD7U168</accession>
<feature type="domain" description="DUF8212" evidence="2">
    <location>
        <begin position="244"/>
        <end position="351"/>
    </location>
</feature>
<keyword evidence="4" id="KW-1185">Reference proteome</keyword>
<dbReference type="Proteomes" id="UP001215151">
    <property type="component" value="Unassembled WGS sequence"/>
</dbReference>
<name>A0AAD7U168_9APHY</name>
<organism evidence="3 4">
    <name type="scientific">Trametes cubensis</name>
    <dbReference type="NCBI Taxonomy" id="1111947"/>
    <lineage>
        <taxon>Eukaryota</taxon>
        <taxon>Fungi</taxon>
        <taxon>Dikarya</taxon>
        <taxon>Basidiomycota</taxon>
        <taxon>Agaricomycotina</taxon>
        <taxon>Agaricomycetes</taxon>
        <taxon>Polyporales</taxon>
        <taxon>Polyporaceae</taxon>
        <taxon>Trametes</taxon>
    </lineage>
</organism>